<dbReference type="AlphaFoldDB" id="A0A2N5VEE4"/>
<dbReference type="Proteomes" id="UP000235392">
    <property type="component" value="Unassembled WGS sequence"/>
</dbReference>
<feature type="compositionally biased region" description="Polar residues" evidence="1">
    <location>
        <begin position="124"/>
        <end position="143"/>
    </location>
</feature>
<feature type="region of interest" description="Disordered" evidence="1">
    <location>
        <begin position="95"/>
        <end position="161"/>
    </location>
</feature>
<feature type="compositionally biased region" description="Basic and acidic residues" evidence="1">
    <location>
        <begin position="146"/>
        <end position="156"/>
    </location>
</feature>
<name>A0A2N5VEE4_9BASI</name>
<protein>
    <submittedName>
        <fullName evidence="2">Uncharacterized protein</fullName>
    </submittedName>
</protein>
<comment type="caution">
    <text evidence="2">The sequence shown here is derived from an EMBL/GenBank/DDBJ whole genome shotgun (WGS) entry which is preliminary data.</text>
</comment>
<feature type="region of interest" description="Disordered" evidence="1">
    <location>
        <begin position="210"/>
        <end position="238"/>
    </location>
</feature>
<evidence type="ECO:0000313" key="2">
    <source>
        <dbReference type="EMBL" id="PLW48375.1"/>
    </source>
</evidence>
<evidence type="ECO:0000256" key="1">
    <source>
        <dbReference type="SAM" id="MobiDB-lite"/>
    </source>
</evidence>
<feature type="compositionally biased region" description="Polar residues" evidence="1">
    <location>
        <begin position="46"/>
        <end position="57"/>
    </location>
</feature>
<feature type="region of interest" description="Disordered" evidence="1">
    <location>
        <begin position="319"/>
        <end position="354"/>
    </location>
</feature>
<proteinExistence type="predicted"/>
<organism evidence="2 3">
    <name type="scientific">Puccinia coronata f. sp. avenae</name>
    <dbReference type="NCBI Taxonomy" id="200324"/>
    <lineage>
        <taxon>Eukaryota</taxon>
        <taxon>Fungi</taxon>
        <taxon>Dikarya</taxon>
        <taxon>Basidiomycota</taxon>
        <taxon>Pucciniomycotina</taxon>
        <taxon>Pucciniomycetes</taxon>
        <taxon>Pucciniales</taxon>
        <taxon>Pucciniaceae</taxon>
        <taxon>Puccinia</taxon>
    </lineage>
</organism>
<sequence>MCNNIMISTPKTQPAVLLEVRPDNRTASIVTPNSVHIQLDVHNPTNQFASDYNQEPQENTDDRSDSQLLENEQDAKDQYSDPHLLANEPNLYASDYNKQANDNTEDPSEPQLCDDKQEPDDSQVHASDYNQFSNDNADNQSDPQPLEDKQEPHDPPVQEPVFDMKNYCANKVDWWANTLTAKEFEELQPQGKDAWIEAFRQHVTSNFDHTTLNSPALDSFPHENTDQQRPATESYHNPDLNYCQDEDNQIPFHATQDSHKHPHDTSAAIRLRGNQELSHSDCSDYNDINNNGDKFEEHNNLEDAYNSFDCGDNFDGPDIFDNGGFEDHGDYGFDDGGYDNYQEEDFYGYNEDPY</sequence>
<reference evidence="2 3" key="1">
    <citation type="submission" date="2017-11" db="EMBL/GenBank/DDBJ databases">
        <title>De novo assembly and phasing of dikaryotic genomes from two isolates of Puccinia coronata f. sp. avenae, the causal agent of oat crown rust.</title>
        <authorList>
            <person name="Miller M.E."/>
            <person name="Zhang Y."/>
            <person name="Omidvar V."/>
            <person name="Sperschneider J."/>
            <person name="Schwessinger B."/>
            <person name="Raley C."/>
            <person name="Palmer J.M."/>
            <person name="Garnica D."/>
            <person name="Upadhyaya N."/>
            <person name="Rathjen J."/>
            <person name="Taylor J.M."/>
            <person name="Park R.F."/>
            <person name="Dodds P.N."/>
            <person name="Hirsch C.D."/>
            <person name="Kianian S.F."/>
            <person name="Figueroa M."/>
        </authorList>
    </citation>
    <scope>NUCLEOTIDE SEQUENCE [LARGE SCALE GENOMIC DNA]</scope>
    <source>
        <strain evidence="2">12SD80</strain>
    </source>
</reference>
<dbReference type="EMBL" id="PGCI01000024">
    <property type="protein sequence ID" value="PLW48375.1"/>
    <property type="molecule type" value="Genomic_DNA"/>
</dbReference>
<feature type="region of interest" description="Disordered" evidence="1">
    <location>
        <begin position="46"/>
        <end position="65"/>
    </location>
</feature>
<feature type="compositionally biased region" description="Acidic residues" evidence="1">
    <location>
        <begin position="332"/>
        <end position="346"/>
    </location>
</feature>
<gene>
    <name evidence="2" type="ORF">PCASD_02863</name>
</gene>
<accession>A0A2N5VEE4</accession>
<evidence type="ECO:0000313" key="3">
    <source>
        <dbReference type="Proteomes" id="UP000235392"/>
    </source>
</evidence>